<comment type="caution">
    <text evidence="2">The sequence shown here is derived from an EMBL/GenBank/DDBJ whole genome shotgun (WGS) entry which is preliminary data.</text>
</comment>
<sequence>MKDSEIIKDTNVIDLFSYLMRNVKKGYEPYGFAVFWKGIKEIKILTRCIDNQKLVRNLEFDISVEKDQNKIDITSLEQEEKRRNEAEKENGKTIRISIL</sequence>
<evidence type="ECO:0000313" key="3">
    <source>
        <dbReference type="Proteomes" id="UP000886998"/>
    </source>
</evidence>
<reference evidence="2" key="1">
    <citation type="submission" date="2020-08" db="EMBL/GenBank/DDBJ databases">
        <title>Multicomponent nature underlies the extraordinary mechanical properties of spider dragline silk.</title>
        <authorList>
            <person name="Kono N."/>
            <person name="Nakamura H."/>
            <person name="Mori M."/>
            <person name="Yoshida Y."/>
            <person name="Ohtoshi R."/>
            <person name="Malay A.D."/>
            <person name="Moran D.A.P."/>
            <person name="Tomita M."/>
            <person name="Numata K."/>
            <person name="Arakawa K."/>
        </authorList>
    </citation>
    <scope>NUCLEOTIDE SEQUENCE</scope>
</reference>
<dbReference type="EMBL" id="BMAV01023157">
    <property type="protein sequence ID" value="GFY78729.1"/>
    <property type="molecule type" value="Genomic_DNA"/>
</dbReference>
<dbReference type="EMBL" id="BMAV01007765">
    <property type="protein sequence ID" value="GFY50867.1"/>
    <property type="molecule type" value="Genomic_DNA"/>
</dbReference>
<dbReference type="OrthoDB" id="6430397at2759"/>
<protein>
    <submittedName>
        <fullName evidence="2">Uncharacterized protein</fullName>
    </submittedName>
</protein>
<accession>A0A8X6YVT8</accession>
<dbReference type="AlphaFoldDB" id="A0A8X6YVT8"/>
<gene>
    <name evidence="2" type="primary">AVEN_97875_1</name>
    <name evidence="1" type="ORF">TNIN_368691</name>
    <name evidence="2" type="ORF">TNIN_449851</name>
</gene>
<evidence type="ECO:0000313" key="2">
    <source>
        <dbReference type="EMBL" id="GFY78729.1"/>
    </source>
</evidence>
<proteinExistence type="predicted"/>
<organism evidence="2 3">
    <name type="scientific">Trichonephila inaurata madagascariensis</name>
    <dbReference type="NCBI Taxonomy" id="2747483"/>
    <lineage>
        <taxon>Eukaryota</taxon>
        <taxon>Metazoa</taxon>
        <taxon>Ecdysozoa</taxon>
        <taxon>Arthropoda</taxon>
        <taxon>Chelicerata</taxon>
        <taxon>Arachnida</taxon>
        <taxon>Araneae</taxon>
        <taxon>Araneomorphae</taxon>
        <taxon>Entelegynae</taxon>
        <taxon>Araneoidea</taxon>
        <taxon>Nephilidae</taxon>
        <taxon>Trichonephila</taxon>
        <taxon>Trichonephila inaurata</taxon>
    </lineage>
</organism>
<name>A0A8X6YVT8_9ARAC</name>
<evidence type="ECO:0000313" key="1">
    <source>
        <dbReference type="EMBL" id="GFY50867.1"/>
    </source>
</evidence>
<dbReference type="Proteomes" id="UP000886998">
    <property type="component" value="Unassembled WGS sequence"/>
</dbReference>
<keyword evidence="3" id="KW-1185">Reference proteome</keyword>